<feature type="compositionally biased region" description="Basic and acidic residues" evidence="1">
    <location>
        <begin position="253"/>
        <end position="263"/>
    </location>
</feature>
<evidence type="ECO:0000256" key="1">
    <source>
        <dbReference type="SAM" id="MobiDB-lite"/>
    </source>
</evidence>
<dbReference type="Pfam" id="PF00583">
    <property type="entry name" value="Acetyltransf_1"/>
    <property type="match status" value="1"/>
</dbReference>
<feature type="region of interest" description="Disordered" evidence="1">
    <location>
        <begin position="247"/>
        <end position="272"/>
    </location>
</feature>
<dbReference type="AlphaFoldDB" id="A0A841D4A2"/>
<keyword evidence="3" id="KW-0808">Transferase</keyword>
<reference evidence="3 4" key="1">
    <citation type="submission" date="2020-08" db="EMBL/GenBank/DDBJ databases">
        <title>Genomic Encyclopedia of Type Strains, Phase III (KMG-III): the genomes of soil and plant-associated and newly described type strains.</title>
        <authorList>
            <person name="Whitman W."/>
        </authorList>
    </citation>
    <scope>NUCLEOTIDE SEQUENCE [LARGE SCALE GENOMIC DNA]</scope>
    <source>
        <strain evidence="3 4">CECT 3303</strain>
    </source>
</reference>
<proteinExistence type="predicted"/>
<organism evidence="3 4">
    <name type="scientific">Planomonospora venezuelensis</name>
    <dbReference type="NCBI Taxonomy" id="1999"/>
    <lineage>
        <taxon>Bacteria</taxon>
        <taxon>Bacillati</taxon>
        <taxon>Actinomycetota</taxon>
        <taxon>Actinomycetes</taxon>
        <taxon>Streptosporangiales</taxon>
        <taxon>Streptosporangiaceae</taxon>
        <taxon>Planomonospora</taxon>
    </lineage>
</organism>
<protein>
    <submittedName>
        <fullName evidence="3">RimJ/RimL family protein N-acetyltransferase</fullName>
    </submittedName>
</protein>
<dbReference type="GO" id="GO:0016747">
    <property type="term" value="F:acyltransferase activity, transferring groups other than amino-acyl groups"/>
    <property type="evidence" value="ECO:0007669"/>
    <property type="project" value="InterPro"/>
</dbReference>
<dbReference type="InterPro" id="IPR016181">
    <property type="entry name" value="Acyl_CoA_acyltransferase"/>
</dbReference>
<gene>
    <name evidence="3" type="ORF">FHS22_002269</name>
</gene>
<feature type="domain" description="N-acetyltransferase" evidence="2">
    <location>
        <begin position="110"/>
        <end position="261"/>
    </location>
</feature>
<dbReference type="Proteomes" id="UP000562352">
    <property type="component" value="Unassembled WGS sequence"/>
</dbReference>
<keyword evidence="4" id="KW-1185">Reference proteome</keyword>
<evidence type="ECO:0000313" key="3">
    <source>
        <dbReference type="EMBL" id="MBB5962995.1"/>
    </source>
</evidence>
<dbReference type="InterPro" id="IPR000182">
    <property type="entry name" value="GNAT_dom"/>
</dbReference>
<dbReference type="SUPFAM" id="SSF55729">
    <property type="entry name" value="Acyl-CoA N-acyltransferases (Nat)"/>
    <property type="match status" value="1"/>
</dbReference>
<accession>A0A841D4A2</accession>
<dbReference type="EMBL" id="JACHJJ010000006">
    <property type="protein sequence ID" value="MBB5962995.1"/>
    <property type="molecule type" value="Genomic_DNA"/>
</dbReference>
<sequence>MDVIVTGEPGRWIARRGEEVIGEVTAFARPDGRCLVLFRSCRAEAYTPLVRAVAGHFPRDLHTEISESDAEACETLAESGFVIGRRDHVYTVPTDPAVTGLAGVTVPVGFELVTADQVEEDRLRELDDELRQDVPGCDGWRWDRQGFREQTYGSAAFDPAVYLVAVERSTGRYAGLVRIWNDPARPRLGLIAAGRPYRRRGLARGLLAQVFSVLHDRGVPEVAAEADVTNTASVTLLTSLGARRTGGSLELVRPGDRRPLGPEHRKRAFPGG</sequence>
<dbReference type="PROSITE" id="PS51186">
    <property type="entry name" value="GNAT"/>
    <property type="match status" value="1"/>
</dbReference>
<name>A0A841D4A2_PLAVE</name>
<comment type="caution">
    <text evidence="3">The sequence shown here is derived from an EMBL/GenBank/DDBJ whole genome shotgun (WGS) entry which is preliminary data.</text>
</comment>
<dbReference type="RefSeq" id="WP_184940837.1">
    <property type="nucleotide sequence ID" value="NZ_BAAAWZ010000001.1"/>
</dbReference>
<evidence type="ECO:0000259" key="2">
    <source>
        <dbReference type="PROSITE" id="PS51186"/>
    </source>
</evidence>
<evidence type="ECO:0000313" key="4">
    <source>
        <dbReference type="Proteomes" id="UP000562352"/>
    </source>
</evidence>
<dbReference type="Gene3D" id="3.40.630.30">
    <property type="match status" value="1"/>
</dbReference>